<proteinExistence type="inferred from homology"/>
<evidence type="ECO:0000256" key="3">
    <source>
        <dbReference type="ARBA" id="ARBA00022670"/>
    </source>
</evidence>
<evidence type="ECO:0000256" key="1">
    <source>
        <dbReference type="ARBA" id="ARBA00001947"/>
    </source>
</evidence>
<evidence type="ECO:0000256" key="4">
    <source>
        <dbReference type="ARBA" id="ARBA00022723"/>
    </source>
</evidence>
<dbReference type="InterPro" id="IPR024079">
    <property type="entry name" value="MetalloPept_cat_dom_sf"/>
</dbReference>
<keyword evidence="6" id="KW-0862">Zinc</keyword>
<dbReference type="GO" id="GO:0005886">
    <property type="term" value="C:plasma membrane"/>
    <property type="evidence" value="ECO:0007669"/>
    <property type="project" value="TreeGrafter"/>
</dbReference>
<feature type="domain" description="Peptidase M13 N-terminal" evidence="9">
    <location>
        <begin position="28"/>
        <end position="406"/>
    </location>
</feature>
<dbReference type="AlphaFoldDB" id="A0A2S1KUC8"/>
<organism evidence="10 11">
    <name type="scientific">Weissella cibaria</name>
    <dbReference type="NCBI Taxonomy" id="137591"/>
    <lineage>
        <taxon>Bacteria</taxon>
        <taxon>Bacillati</taxon>
        <taxon>Bacillota</taxon>
        <taxon>Bacilli</taxon>
        <taxon>Lactobacillales</taxon>
        <taxon>Lactobacillaceae</taxon>
        <taxon>Weissella</taxon>
    </lineage>
</organism>
<evidence type="ECO:0000259" key="9">
    <source>
        <dbReference type="Pfam" id="PF05649"/>
    </source>
</evidence>
<comment type="cofactor">
    <cofactor evidence="1">
        <name>Zn(2+)</name>
        <dbReference type="ChEBI" id="CHEBI:29105"/>
    </cofactor>
</comment>
<comment type="similarity">
    <text evidence="2">Belongs to the peptidase M13 family.</text>
</comment>
<dbReference type="Proteomes" id="UP000244870">
    <property type="component" value="Chromosome"/>
</dbReference>
<evidence type="ECO:0000259" key="8">
    <source>
        <dbReference type="Pfam" id="PF01431"/>
    </source>
</evidence>
<keyword evidence="5" id="KW-0378">Hydrolase</keyword>
<dbReference type="PROSITE" id="PS51885">
    <property type="entry name" value="NEPRILYSIN"/>
    <property type="match status" value="1"/>
</dbReference>
<keyword evidence="4" id="KW-0479">Metal-binding</keyword>
<evidence type="ECO:0000256" key="7">
    <source>
        <dbReference type="ARBA" id="ARBA00023049"/>
    </source>
</evidence>
<dbReference type="InterPro" id="IPR018497">
    <property type="entry name" value="Peptidase_M13_C"/>
</dbReference>
<name>A0A2S1KUC8_9LACO</name>
<dbReference type="EMBL" id="CP020928">
    <property type="protein sequence ID" value="AWF96564.1"/>
    <property type="molecule type" value="Genomic_DNA"/>
</dbReference>
<evidence type="ECO:0000256" key="2">
    <source>
        <dbReference type="ARBA" id="ARBA00007357"/>
    </source>
</evidence>
<dbReference type="PRINTS" id="PR00786">
    <property type="entry name" value="NEPRILYSIN"/>
</dbReference>
<keyword evidence="7" id="KW-0482">Metalloprotease</keyword>
<keyword evidence="3" id="KW-0645">Protease</keyword>
<evidence type="ECO:0000256" key="6">
    <source>
        <dbReference type="ARBA" id="ARBA00022833"/>
    </source>
</evidence>
<evidence type="ECO:0000313" key="10">
    <source>
        <dbReference type="EMBL" id="AWF96564.1"/>
    </source>
</evidence>
<dbReference type="SUPFAM" id="SSF55486">
    <property type="entry name" value="Metalloproteases ('zincins'), catalytic domain"/>
    <property type="match status" value="1"/>
</dbReference>
<dbReference type="PANTHER" id="PTHR11733">
    <property type="entry name" value="ZINC METALLOPROTEASE FAMILY M13 NEPRILYSIN-RELATED"/>
    <property type="match status" value="1"/>
</dbReference>
<dbReference type="GO" id="GO:0016485">
    <property type="term" value="P:protein processing"/>
    <property type="evidence" value="ECO:0007669"/>
    <property type="project" value="TreeGrafter"/>
</dbReference>
<dbReference type="Gene3D" id="3.40.390.10">
    <property type="entry name" value="Collagenase (Catalytic Domain)"/>
    <property type="match status" value="1"/>
</dbReference>
<dbReference type="InterPro" id="IPR008753">
    <property type="entry name" value="Peptidase_M13_N"/>
</dbReference>
<dbReference type="Pfam" id="PF01431">
    <property type="entry name" value="Peptidase_M13"/>
    <property type="match status" value="1"/>
</dbReference>
<protein>
    <submittedName>
        <fullName evidence="10">Zinc metalloproteinase in scaA 5'region</fullName>
    </submittedName>
</protein>
<evidence type="ECO:0000256" key="5">
    <source>
        <dbReference type="ARBA" id="ARBA00022801"/>
    </source>
</evidence>
<dbReference type="GO" id="GO:0004222">
    <property type="term" value="F:metalloendopeptidase activity"/>
    <property type="evidence" value="ECO:0007669"/>
    <property type="project" value="InterPro"/>
</dbReference>
<feature type="domain" description="Peptidase M13 C-terminal" evidence="8">
    <location>
        <begin position="460"/>
        <end position="650"/>
    </location>
</feature>
<dbReference type="PANTHER" id="PTHR11733:SF167">
    <property type="entry name" value="FI17812P1-RELATED"/>
    <property type="match status" value="1"/>
</dbReference>
<accession>A0A2S1KUC8</accession>
<evidence type="ECO:0000313" key="11">
    <source>
        <dbReference type="Proteomes" id="UP000244870"/>
    </source>
</evidence>
<dbReference type="Pfam" id="PF05649">
    <property type="entry name" value="Peptidase_M13_N"/>
    <property type="match status" value="1"/>
</dbReference>
<dbReference type="Gene3D" id="1.10.1380.10">
    <property type="entry name" value="Neutral endopeptidase , domain2"/>
    <property type="match status" value="1"/>
</dbReference>
<sequence>MFGLISNKSDKMMRNKQNEVQRMATRMQDDFYDAINEAWEADAVIPADKSRTGGFSDLADDIEELMLDTTDAWQAGQNVPTDDILANFVKYHKLAADFATRDALGTDPVKPLIARYQAFTSFADFAAHIIELEKAGLPNALPIGVAPDFKDARTNVLWADALGIILPDTTYYAPDHEQGKELLAKWRAAQEDLLPKFGFSADEIKDLLDKYLAFDARVAKVVLSQEESAEYAKLYHPYKWADFTALTPALPLDEILTAMTGTTPEMVVVPEERFWAASDQFFSEEAWPLLQATLIVGIANAFTSYLSDEVRVLGGAYGRALSGTPEAMNQRKAAYYLAAGPYTQALGLWYAGEKFPEAAKTDVEQKVATMIDVYKERLQTADWLQPATREKAIVKLDAIVPHIGYPEKLPDSYKDKIVDDGATLFETAEKFRAQGVAYQWSKWNQPVDRDEWHMPAHMVNAYYDPQQNQIVFPAAILQAPFYSLDQSSSANYGGIGAVIAHEISHAFDTNGASFDENGSLNDWWTEEDYAAFKSRTQKVIDEFDGLDSYGAKVNGKLTVSENVADLGGVAAALAAAKRDADFSATDFFESWATIWRQKARPEIMQLLAASDVHGPAKFRVNVTVSNFDDFYTTFDVQLSDKMYRAPEDRVMIW</sequence>
<dbReference type="InterPro" id="IPR000718">
    <property type="entry name" value="Peptidase_M13"/>
</dbReference>
<reference evidence="10 11" key="1">
    <citation type="submission" date="2017-04" db="EMBL/GenBank/DDBJ databases">
        <title>Weissella cibaria strain m2 complete genome.</title>
        <authorList>
            <person name="Pan Q."/>
            <person name="Tan M."/>
            <person name="Yao F."/>
            <person name="Su S."/>
        </authorList>
    </citation>
    <scope>NUCLEOTIDE SEQUENCE [LARGE SCALE GENOMIC DNA]</scope>
    <source>
        <strain evidence="10 11">M2</strain>
    </source>
</reference>
<gene>
    <name evidence="10" type="ORF">B6254_2213</name>
</gene>
<dbReference type="InterPro" id="IPR042089">
    <property type="entry name" value="Peptidase_M13_dom_2"/>
</dbReference>
<dbReference type="CDD" id="cd08662">
    <property type="entry name" value="M13"/>
    <property type="match status" value="1"/>
</dbReference>
<dbReference type="GO" id="GO:0046872">
    <property type="term" value="F:metal ion binding"/>
    <property type="evidence" value="ECO:0007669"/>
    <property type="project" value="UniProtKB-KW"/>
</dbReference>